<dbReference type="InParanoid" id="A0A1S3KGP6"/>
<dbReference type="GeneID" id="106181710"/>
<dbReference type="KEGG" id="lak:106181710"/>
<dbReference type="RefSeq" id="XP_013421629.1">
    <property type="nucleotide sequence ID" value="XM_013566175.1"/>
</dbReference>
<evidence type="ECO:0000313" key="3">
    <source>
        <dbReference type="RefSeq" id="XP_013421629.1"/>
    </source>
</evidence>
<sequence length="267" mass="29354">MTGQGGLAVLLIIALTTVTPVTGAGPIPLTPEEEAQRDDAAADMANLPPEHQMEPELPPGPIPPIPGCECHAHGDVRYVTCDGNAFRFNTPPWVVGIMAKTVRTLFWYIVTSQEFFDGGPKTRLSAVKFKIFGHYVIIEYKKTIDPDGLYKITVKNAIVPGPVIFGTSVSLGPGTVETVLYTGNGFKISIIKKDGDFYIEVRCTFLPPVLFDIWILVARHCLQIYIPPIWQPYIEGICEDWDGNPNNDVTDLVAWPQVTPAPYDGFP</sequence>
<feature type="chain" id="PRO_5010383643" evidence="1">
    <location>
        <begin position="24"/>
        <end position="267"/>
    </location>
</feature>
<reference evidence="3" key="1">
    <citation type="submission" date="2025-08" db="UniProtKB">
        <authorList>
            <consortium name="RefSeq"/>
        </authorList>
    </citation>
    <scope>IDENTIFICATION</scope>
    <source>
        <tissue evidence="3">Gonads</tissue>
    </source>
</reference>
<organism evidence="2 3">
    <name type="scientific">Lingula anatina</name>
    <name type="common">Brachiopod</name>
    <name type="synonym">Lingula unguis</name>
    <dbReference type="NCBI Taxonomy" id="7574"/>
    <lineage>
        <taxon>Eukaryota</taxon>
        <taxon>Metazoa</taxon>
        <taxon>Spiralia</taxon>
        <taxon>Lophotrochozoa</taxon>
        <taxon>Brachiopoda</taxon>
        <taxon>Linguliformea</taxon>
        <taxon>Lingulata</taxon>
        <taxon>Lingulida</taxon>
        <taxon>Linguloidea</taxon>
        <taxon>Lingulidae</taxon>
        <taxon>Lingula</taxon>
    </lineage>
</organism>
<gene>
    <name evidence="3" type="primary">LOC106181710</name>
</gene>
<dbReference type="AlphaFoldDB" id="A0A1S3KGP6"/>
<evidence type="ECO:0000256" key="1">
    <source>
        <dbReference type="SAM" id="SignalP"/>
    </source>
</evidence>
<evidence type="ECO:0000313" key="2">
    <source>
        <dbReference type="Proteomes" id="UP000085678"/>
    </source>
</evidence>
<name>A0A1S3KGP6_LINAN</name>
<proteinExistence type="predicted"/>
<keyword evidence="1" id="KW-0732">Signal</keyword>
<dbReference type="Proteomes" id="UP000085678">
    <property type="component" value="Unplaced"/>
</dbReference>
<keyword evidence="2" id="KW-1185">Reference proteome</keyword>
<protein>
    <submittedName>
        <fullName evidence="3">Uncharacterized protein LOC106181710</fullName>
    </submittedName>
</protein>
<feature type="signal peptide" evidence="1">
    <location>
        <begin position="1"/>
        <end position="23"/>
    </location>
</feature>
<accession>A0A1S3KGP6</accession>